<protein>
    <submittedName>
        <fullName evidence="1">Uncharacterized protein</fullName>
    </submittedName>
</protein>
<reference evidence="1" key="2">
    <citation type="journal article" date="2015" name="Fish Shellfish Immunol.">
        <title>Early steps in the European eel (Anguilla anguilla)-Vibrio vulnificus interaction in the gills: Role of the RtxA13 toxin.</title>
        <authorList>
            <person name="Callol A."/>
            <person name="Pajuelo D."/>
            <person name="Ebbesson L."/>
            <person name="Teles M."/>
            <person name="MacKenzie S."/>
            <person name="Amaro C."/>
        </authorList>
    </citation>
    <scope>NUCLEOTIDE SEQUENCE</scope>
</reference>
<reference evidence="1" key="1">
    <citation type="submission" date="2014-11" db="EMBL/GenBank/DDBJ databases">
        <authorList>
            <person name="Amaro Gonzalez C."/>
        </authorList>
    </citation>
    <scope>NUCLEOTIDE SEQUENCE</scope>
</reference>
<organism evidence="1">
    <name type="scientific">Anguilla anguilla</name>
    <name type="common">European freshwater eel</name>
    <name type="synonym">Muraena anguilla</name>
    <dbReference type="NCBI Taxonomy" id="7936"/>
    <lineage>
        <taxon>Eukaryota</taxon>
        <taxon>Metazoa</taxon>
        <taxon>Chordata</taxon>
        <taxon>Craniata</taxon>
        <taxon>Vertebrata</taxon>
        <taxon>Euteleostomi</taxon>
        <taxon>Actinopterygii</taxon>
        <taxon>Neopterygii</taxon>
        <taxon>Teleostei</taxon>
        <taxon>Anguilliformes</taxon>
        <taxon>Anguillidae</taxon>
        <taxon>Anguilla</taxon>
    </lineage>
</organism>
<dbReference type="EMBL" id="GBXM01106834">
    <property type="protein sequence ID" value="JAH01743.1"/>
    <property type="molecule type" value="Transcribed_RNA"/>
</dbReference>
<dbReference type="AlphaFoldDB" id="A0A0E9PD50"/>
<accession>A0A0E9PD50</accession>
<sequence length="33" mass="3878">MTKHRLLQVITETCIRLLLTLNVTIMHKCGKRL</sequence>
<evidence type="ECO:0000313" key="1">
    <source>
        <dbReference type="EMBL" id="JAH01743.1"/>
    </source>
</evidence>
<name>A0A0E9PD50_ANGAN</name>
<proteinExistence type="predicted"/>